<gene>
    <name evidence="7" type="ORF">SAMN05444380_10926</name>
</gene>
<evidence type="ECO:0000256" key="3">
    <source>
        <dbReference type="ARBA" id="ARBA00022692"/>
    </source>
</evidence>
<dbReference type="NCBIfam" id="TIGR00374">
    <property type="entry name" value="flippase-like domain"/>
    <property type="match status" value="1"/>
</dbReference>
<feature type="transmembrane region" description="Helical" evidence="6">
    <location>
        <begin position="218"/>
        <end position="242"/>
    </location>
</feature>
<dbReference type="AlphaFoldDB" id="A0A1I1Z741"/>
<dbReference type="RefSeq" id="WP_010526388.1">
    <property type="nucleotide sequence ID" value="NZ_AFSL01000008.1"/>
</dbReference>
<evidence type="ECO:0008006" key="9">
    <source>
        <dbReference type="Google" id="ProtNLM"/>
    </source>
</evidence>
<dbReference type="STRING" id="385682.SAMN05444380_10926"/>
<accession>A0A1I1Z741</accession>
<comment type="subcellular location">
    <subcellularLocation>
        <location evidence="1">Cell membrane</location>
        <topology evidence="1">Multi-pass membrane protein</topology>
    </subcellularLocation>
</comment>
<feature type="transmembrane region" description="Helical" evidence="6">
    <location>
        <begin position="170"/>
        <end position="188"/>
    </location>
</feature>
<dbReference type="EMBL" id="FONA01000009">
    <property type="protein sequence ID" value="SFE27684.1"/>
    <property type="molecule type" value="Genomic_DNA"/>
</dbReference>
<organism evidence="7 8">
    <name type="scientific">Thermophagus xiamenensis</name>
    <dbReference type="NCBI Taxonomy" id="385682"/>
    <lineage>
        <taxon>Bacteria</taxon>
        <taxon>Pseudomonadati</taxon>
        <taxon>Bacteroidota</taxon>
        <taxon>Bacteroidia</taxon>
        <taxon>Marinilabiliales</taxon>
        <taxon>Marinilabiliaceae</taxon>
        <taxon>Thermophagus</taxon>
    </lineage>
</organism>
<protein>
    <recommendedName>
        <fullName evidence="9">Lysylphosphatidylglycerol synthase TM region</fullName>
    </recommendedName>
</protein>
<dbReference type="GO" id="GO:0005886">
    <property type="term" value="C:plasma membrane"/>
    <property type="evidence" value="ECO:0007669"/>
    <property type="project" value="UniProtKB-SubCell"/>
</dbReference>
<sequence>MTKAINKSFRFFLFLFLGLTILWWLYKDQDPKKMADILKKEVNYGWIFLSLILGLFSHISRTIRWQMLIEPIEKRPGLLNTFLSVMIGYLANLAIPRMGEISRCAVLSRYEEISFSRLVGTVVTERIIDLIMLLLSLVLVIITQYNVFIDIIKNKLNLGEIGNFLSSREFYFSAILIIGIFFLFRKKIMKWKVFYKFRELWRQFKEGLFSFRNVKNKFLFVFHTVLIYVLYFLMIYVCFFGFPFTRHLSPGKGLAVFVLGSFGMVAPVQGGIGPWHFLVISTLIFFGIESSQASAFALLVHGSLNAMIIVTGLLSFLTIPLINKKPLTR</sequence>
<dbReference type="Proteomes" id="UP000181976">
    <property type="component" value="Unassembled WGS sequence"/>
</dbReference>
<feature type="transmembrane region" description="Helical" evidence="6">
    <location>
        <begin position="9"/>
        <end position="26"/>
    </location>
</feature>
<feature type="transmembrane region" description="Helical" evidence="6">
    <location>
        <begin position="127"/>
        <end position="149"/>
    </location>
</feature>
<evidence type="ECO:0000313" key="8">
    <source>
        <dbReference type="Proteomes" id="UP000181976"/>
    </source>
</evidence>
<evidence type="ECO:0000256" key="6">
    <source>
        <dbReference type="SAM" id="Phobius"/>
    </source>
</evidence>
<name>A0A1I1Z741_9BACT</name>
<evidence type="ECO:0000313" key="7">
    <source>
        <dbReference type="EMBL" id="SFE27684.1"/>
    </source>
</evidence>
<dbReference type="OrthoDB" id="9812094at2"/>
<dbReference type="eggNOG" id="COG0392">
    <property type="taxonomic scope" value="Bacteria"/>
</dbReference>
<feature type="transmembrane region" description="Helical" evidence="6">
    <location>
        <begin position="77"/>
        <end position="95"/>
    </location>
</feature>
<dbReference type="InParanoid" id="A0A1I1Z741"/>
<dbReference type="PANTHER" id="PTHR39087:SF2">
    <property type="entry name" value="UPF0104 MEMBRANE PROTEIN MJ1595"/>
    <property type="match status" value="1"/>
</dbReference>
<proteinExistence type="predicted"/>
<reference evidence="7 8" key="1">
    <citation type="submission" date="2016-10" db="EMBL/GenBank/DDBJ databases">
        <authorList>
            <person name="de Groot N.N."/>
        </authorList>
    </citation>
    <scope>NUCLEOTIDE SEQUENCE [LARGE SCALE GENOMIC DNA]</scope>
    <source>
        <strain evidence="7 8">DSM 19012</strain>
    </source>
</reference>
<evidence type="ECO:0000256" key="4">
    <source>
        <dbReference type="ARBA" id="ARBA00022989"/>
    </source>
</evidence>
<keyword evidence="2" id="KW-1003">Cell membrane</keyword>
<keyword evidence="5 6" id="KW-0472">Membrane</keyword>
<keyword evidence="3 6" id="KW-0812">Transmembrane</keyword>
<dbReference type="PANTHER" id="PTHR39087">
    <property type="entry name" value="UPF0104 MEMBRANE PROTEIN MJ1595"/>
    <property type="match status" value="1"/>
</dbReference>
<evidence type="ECO:0000256" key="5">
    <source>
        <dbReference type="ARBA" id="ARBA00023136"/>
    </source>
</evidence>
<feature type="transmembrane region" description="Helical" evidence="6">
    <location>
        <begin position="254"/>
        <end position="275"/>
    </location>
</feature>
<keyword evidence="4 6" id="KW-1133">Transmembrane helix</keyword>
<feature type="transmembrane region" description="Helical" evidence="6">
    <location>
        <begin position="295"/>
        <end position="322"/>
    </location>
</feature>
<keyword evidence="8" id="KW-1185">Reference proteome</keyword>
<evidence type="ECO:0000256" key="2">
    <source>
        <dbReference type="ARBA" id="ARBA00022475"/>
    </source>
</evidence>
<dbReference type="Pfam" id="PF03706">
    <property type="entry name" value="LPG_synthase_TM"/>
    <property type="match status" value="1"/>
</dbReference>
<dbReference type="InterPro" id="IPR022791">
    <property type="entry name" value="L-PG_synthase/AglD"/>
</dbReference>
<feature type="transmembrane region" description="Helical" evidence="6">
    <location>
        <begin position="46"/>
        <end position="65"/>
    </location>
</feature>
<evidence type="ECO:0000256" key="1">
    <source>
        <dbReference type="ARBA" id="ARBA00004651"/>
    </source>
</evidence>